<keyword evidence="1" id="KW-1133">Transmembrane helix</keyword>
<evidence type="ECO:0000256" key="1">
    <source>
        <dbReference type="SAM" id="Phobius"/>
    </source>
</evidence>
<keyword evidence="1" id="KW-0472">Membrane</keyword>
<protein>
    <submittedName>
        <fullName evidence="2">Uncharacterized protein</fullName>
    </submittedName>
</protein>
<name>A0A0F8YE09_9ZZZZ</name>
<dbReference type="AlphaFoldDB" id="A0A0F8YE09"/>
<comment type="caution">
    <text evidence="2">The sequence shown here is derived from an EMBL/GenBank/DDBJ whole genome shotgun (WGS) entry which is preliminary data.</text>
</comment>
<feature type="non-terminal residue" evidence="2">
    <location>
        <position position="53"/>
    </location>
</feature>
<keyword evidence="1" id="KW-0812">Transmembrane</keyword>
<reference evidence="2" key="1">
    <citation type="journal article" date="2015" name="Nature">
        <title>Complex archaea that bridge the gap between prokaryotes and eukaryotes.</title>
        <authorList>
            <person name="Spang A."/>
            <person name="Saw J.H."/>
            <person name="Jorgensen S.L."/>
            <person name="Zaremba-Niedzwiedzka K."/>
            <person name="Martijn J."/>
            <person name="Lind A.E."/>
            <person name="van Eijk R."/>
            <person name="Schleper C."/>
            <person name="Guy L."/>
            <person name="Ettema T.J."/>
        </authorList>
    </citation>
    <scope>NUCLEOTIDE SEQUENCE</scope>
</reference>
<accession>A0A0F8YE09</accession>
<organism evidence="2">
    <name type="scientific">marine sediment metagenome</name>
    <dbReference type="NCBI Taxonomy" id="412755"/>
    <lineage>
        <taxon>unclassified sequences</taxon>
        <taxon>metagenomes</taxon>
        <taxon>ecological metagenomes</taxon>
    </lineage>
</organism>
<dbReference type="EMBL" id="LAZR01067053">
    <property type="protein sequence ID" value="KKK52364.1"/>
    <property type="molecule type" value="Genomic_DNA"/>
</dbReference>
<feature type="transmembrane region" description="Helical" evidence="1">
    <location>
        <begin position="7"/>
        <end position="29"/>
    </location>
</feature>
<gene>
    <name evidence="2" type="ORF">LCGC14_3105650</name>
</gene>
<sequence length="53" mass="5760">MRESGKTLIAAAVVVLYVAVGVVTVTIWMELRRTKDTVSEVRAEVRQVQATAG</sequence>
<proteinExistence type="predicted"/>
<evidence type="ECO:0000313" key="2">
    <source>
        <dbReference type="EMBL" id="KKK52364.1"/>
    </source>
</evidence>